<dbReference type="PIRSF" id="PIRSF005426">
    <property type="entry name" value="Frp"/>
    <property type="match status" value="1"/>
</dbReference>
<protein>
    <submittedName>
        <fullName evidence="7">Oxygen-insensitive NADPH nitroreductase</fullName>
        <ecNumber evidence="7">1.5.1.38</ecNumber>
    </submittedName>
</protein>
<evidence type="ECO:0000313" key="8">
    <source>
        <dbReference type="Proteomes" id="UP000501451"/>
    </source>
</evidence>
<evidence type="ECO:0000256" key="1">
    <source>
        <dbReference type="ARBA" id="ARBA00008366"/>
    </source>
</evidence>
<keyword evidence="5" id="KW-0521">NADP</keyword>
<dbReference type="InterPro" id="IPR029479">
    <property type="entry name" value="Nitroreductase"/>
</dbReference>
<dbReference type="EMBL" id="CP049740">
    <property type="protein sequence ID" value="QII81813.1"/>
    <property type="molecule type" value="Genomic_DNA"/>
</dbReference>
<dbReference type="Pfam" id="PF00881">
    <property type="entry name" value="Nitroreductase"/>
    <property type="match status" value="1"/>
</dbReference>
<reference evidence="7 8" key="1">
    <citation type="journal article" date="2017" name="Int. J. Syst. Evol. Microbiol.">
        <title>Jeotgalibaca porci sp. nov. and Jeotgalibaca arthritidis sp. nov., isolated from pigs, and emended description of the genus Jeotgalibaca.</title>
        <authorList>
            <person name="Zamora L."/>
            <person name="Perez-Sancho M."/>
            <person name="Dominguez L."/>
            <person name="Fernandez-Garayzabal J.F."/>
            <person name="Vela A.I."/>
        </authorList>
    </citation>
    <scope>NUCLEOTIDE SEQUENCE [LARGE SCALE GENOMIC DNA]</scope>
    <source>
        <strain evidence="7 8">CECT 9157</strain>
    </source>
</reference>
<dbReference type="GO" id="GO:0052873">
    <property type="term" value="F:FMN reductase (NADPH) activity"/>
    <property type="evidence" value="ECO:0007669"/>
    <property type="project" value="UniProtKB-EC"/>
</dbReference>
<dbReference type="SUPFAM" id="SSF55469">
    <property type="entry name" value="FMN-dependent nitroreductase-like"/>
    <property type="match status" value="1"/>
</dbReference>
<dbReference type="Gene3D" id="3.40.109.10">
    <property type="entry name" value="NADH Oxidase"/>
    <property type="match status" value="1"/>
</dbReference>
<evidence type="ECO:0000256" key="2">
    <source>
        <dbReference type="ARBA" id="ARBA00022630"/>
    </source>
</evidence>
<dbReference type="RefSeq" id="WP_166161664.1">
    <property type="nucleotide sequence ID" value="NZ_CP049740.1"/>
</dbReference>
<keyword evidence="4 5" id="KW-0560">Oxidoreductase</keyword>
<keyword evidence="2 5" id="KW-0285">Flavoprotein</keyword>
<name>A0A6G7K975_9LACT</name>
<evidence type="ECO:0000259" key="6">
    <source>
        <dbReference type="Pfam" id="PF00881"/>
    </source>
</evidence>
<dbReference type="PANTHER" id="PTHR43425:SF3">
    <property type="entry name" value="NADPH-DEPENDENT OXIDOREDUCTASE"/>
    <property type="match status" value="1"/>
</dbReference>
<dbReference type="EC" id="1.5.1.38" evidence="7"/>
<accession>A0A6G7K975</accession>
<dbReference type="Proteomes" id="UP000501451">
    <property type="component" value="Chromosome"/>
</dbReference>
<dbReference type="InterPro" id="IPR016446">
    <property type="entry name" value="Flavin_OxRdtase_Frp"/>
</dbReference>
<sequence length="248" mass="27658">MNQTIETILNHRSVRDFEDKALTKDQIATLVDCAQAASTSSYLQAYSIVGVTDPDKKQALAKLAINSNTVVDSGHFFVFCADMYRHQMIGEMEEVDVTPSIESTEMFMVGSIDAALAAQNTALAAESMGLGICYIGGLRNDMGLVSEILNLPNHCVPLFGLAVGYPAVINDKKPRLPRVNVYHENSYESDPTHYKNQLEDYNQTTMDYYKERTNGNRQDKWTTQISKGLINPNRLYVGEFVKSRGLNN</sequence>
<dbReference type="AlphaFoldDB" id="A0A6G7K975"/>
<gene>
    <name evidence="7" type="primary">nfsA</name>
    <name evidence="7" type="ORF">G7057_04530</name>
</gene>
<dbReference type="CDD" id="cd02146">
    <property type="entry name" value="NfsA-like"/>
    <property type="match status" value="1"/>
</dbReference>
<dbReference type="KEGG" id="jar:G7057_04530"/>
<comment type="similarity">
    <text evidence="1 5">Belongs to the flavin oxidoreductase frp family.</text>
</comment>
<evidence type="ECO:0000256" key="5">
    <source>
        <dbReference type="PIRNR" id="PIRNR005426"/>
    </source>
</evidence>
<dbReference type="InterPro" id="IPR000415">
    <property type="entry name" value="Nitroreductase-like"/>
</dbReference>
<keyword evidence="3 5" id="KW-0288">FMN</keyword>
<organism evidence="7 8">
    <name type="scientific">Jeotgalibaca arthritidis</name>
    <dbReference type="NCBI Taxonomy" id="1868794"/>
    <lineage>
        <taxon>Bacteria</taxon>
        <taxon>Bacillati</taxon>
        <taxon>Bacillota</taxon>
        <taxon>Bacilli</taxon>
        <taxon>Lactobacillales</taxon>
        <taxon>Carnobacteriaceae</taxon>
        <taxon>Jeotgalibaca</taxon>
    </lineage>
</organism>
<keyword evidence="8" id="KW-1185">Reference proteome</keyword>
<feature type="domain" description="Nitroreductase" evidence="6">
    <location>
        <begin position="8"/>
        <end position="165"/>
    </location>
</feature>
<proteinExistence type="inferred from homology"/>
<evidence type="ECO:0000256" key="4">
    <source>
        <dbReference type="ARBA" id="ARBA00023002"/>
    </source>
</evidence>
<dbReference type="NCBIfam" id="NF008033">
    <property type="entry name" value="PRK10765.1"/>
    <property type="match status" value="1"/>
</dbReference>
<evidence type="ECO:0000313" key="7">
    <source>
        <dbReference type="EMBL" id="QII81813.1"/>
    </source>
</evidence>
<dbReference type="PANTHER" id="PTHR43425">
    <property type="entry name" value="OXYGEN-INSENSITIVE NADPH NITROREDUCTASE"/>
    <property type="match status" value="1"/>
</dbReference>
<evidence type="ECO:0000256" key="3">
    <source>
        <dbReference type="ARBA" id="ARBA00022643"/>
    </source>
</evidence>